<evidence type="ECO:0000313" key="2">
    <source>
        <dbReference type="Proteomes" id="UP000017938"/>
    </source>
</evidence>
<evidence type="ECO:0000313" key="1">
    <source>
        <dbReference type="EMBL" id="CDC70215.1"/>
    </source>
</evidence>
<reference evidence="1" key="1">
    <citation type="submission" date="2012-11" db="EMBL/GenBank/DDBJ databases">
        <title>Dependencies among metagenomic species, viruses, plasmids and units of genetic variation.</title>
        <authorList>
            <person name="Nielsen H.B."/>
            <person name="Almeida M."/>
            <person name="Juncker A.S."/>
            <person name="Rasmussen S."/>
            <person name="Li J."/>
            <person name="Sunagawa S."/>
            <person name="Plichta D."/>
            <person name="Gautier L."/>
            <person name="Le Chatelier E."/>
            <person name="Peletier E."/>
            <person name="Bonde I."/>
            <person name="Nielsen T."/>
            <person name="Manichanh C."/>
            <person name="Arumugam M."/>
            <person name="Batto J."/>
            <person name="Santos M.B.Q.D."/>
            <person name="Blom N."/>
            <person name="Borruel N."/>
            <person name="Burgdorf K.S."/>
            <person name="Boumezbeur F."/>
            <person name="Casellas F."/>
            <person name="Dore J."/>
            <person name="Guarner F."/>
            <person name="Hansen T."/>
            <person name="Hildebrand F."/>
            <person name="Kaas R.S."/>
            <person name="Kennedy S."/>
            <person name="Kristiansen K."/>
            <person name="Kultima J.R."/>
            <person name="Leonard P."/>
            <person name="Levenez F."/>
            <person name="Lund O."/>
            <person name="Moumen B."/>
            <person name="Le Paslier D."/>
            <person name="Pons N."/>
            <person name="Pedersen O."/>
            <person name="Prifti E."/>
            <person name="Qin J."/>
            <person name="Raes J."/>
            <person name="Tap J."/>
            <person name="Tims S."/>
            <person name="Ussery D.W."/>
            <person name="Yamada T."/>
            <person name="MetaHit consortium"/>
            <person name="Renault P."/>
            <person name="Sicheritz-Ponten T."/>
            <person name="Bork P."/>
            <person name="Wang J."/>
            <person name="Brunak S."/>
            <person name="Ehrlich S.D."/>
        </authorList>
    </citation>
    <scope>NUCLEOTIDE SEQUENCE [LARGE SCALE GENOMIC DNA]</scope>
</reference>
<name>R6TDB1_9BACT</name>
<proteinExistence type="predicted"/>
<dbReference type="STRING" id="1263015.BN580_00678"/>
<gene>
    <name evidence="1" type="ORF">BN580_00678</name>
</gene>
<organism evidence="1 2">
    <name type="scientific">Candidatus Colimorpha enterica</name>
    <dbReference type="NCBI Taxonomy" id="3083063"/>
    <lineage>
        <taxon>Bacteria</taxon>
        <taxon>Pseudomonadati</taxon>
        <taxon>Bacteroidota</taxon>
        <taxon>Bacteroidia</taxon>
        <taxon>Bacteroidales</taxon>
        <taxon>Candidatus Colimorpha</taxon>
    </lineage>
</organism>
<sequence>MPNISIKIAMTHCRYGLYPAMLSDFIPNPPVPAVPKA</sequence>
<accession>R6TDB1</accession>
<dbReference type="EMBL" id="CBFW010000025">
    <property type="protein sequence ID" value="CDC70215.1"/>
    <property type="molecule type" value="Genomic_DNA"/>
</dbReference>
<comment type="caution">
    <text evidence="1">The sequence shown here is derived from an EMBL/GenBank/DDBJ whole genome shotgun (WGS) entry which is preliminary data.</text>
</comment>
<dbReference type="AlphaFoldDB" id="R6TDB1"/>
<dbReference type="Proteomes" id="UP000017938">
    <property type="component" value="Unassembled WGS sequence"/>
</dbReference>
<protein>
    <submittedName>
        <fullName evidence="1">Uncharacterized protein</fullName>
    </submittedName>
</protein>